<dbReference type="PANTHER" id="PTHR43332:SF2">
    <property type="entry name" value="INNER MEMBRANE TRANSPORT PERMEASE YADH"/>
    <property type="match status" value="1"/>
</dbReference>
<proteinExistence type="inferred from homology"/>
<keyword evidence="8" id="KW-1185">Reference proteome</keyword>
<dbReference type="RefSeq" id="WP_006682002.1">
    <property type="nucleotide sequence ID" value="NZ_CAFB01000034.1"/>
</dbReference>
<comment type="similarity">
    <text evidence="5">Belongs to the ABC-2 integral membrane protein family.</text>
</comment>
<dbReference type="eggNOG" id="COG0842">
    <property type="taxonomic scope" value="Bacteria"/>
</dbReference>
<gene>
    <name evidence="7" type="ORF">CAGGBEG34_180020</name>
</gene>
<evidence type="ECO:0000256" key="2">
    <source>
        <dbReference type="ARBA" id="ARBA00022692"/>
    </source>
</evidence>
<dbReference type="GO" id="GO:0043190">
    <property type="term" value="C:ATP-binding cassette (ABC) transporter complex"/>
    <property type="evidence" value="ECO:0007669"/>
    <property type="project" value="InterPro"/>
</dbReference>
<evidence type="ECO:0000256" key="3">
    <source>
        <dbReference type="ARBA" id="ARBA00022989"/>
    </source>
</evidence>
<feature type="transmembrane region" description="Helical" evidence="5">
    <location>
        <begin position="83"/>
        <end position="106"/>
    </location>
</feature>
<evidence type="ECO:0000256" key="1">
    <source>
        <dbReference type="ARBA" id="ARBA00004141"/>
    </source>
</evidence>
<feature type="transmembrane region" description="Helical" evidence="5">
    <location>
        <begin position="113"/>
        <end position="132"/>
    </location>
</feature>
<keyword evidence="4 5" id="KW-0472">Membrane</keyword>
<evidence type="ECO:0000313" key="7">
    <source>
        <dbReference type="EMBL" id="CCD28716.1"/>
    </source>
</evidence>
<organism evidence="7 8">
    <name type="scientific">Candidatus Glomeribacter gigasporarum BEG34</name>
    <dbReference type="NCBI Taxonomy" id="1070319"/>
    <lineage>
        <taxon>Bacteria</taxon>
        <taxon>Pseudomonadati</taxon>
        <taxon>Pseudomonadota</taxon>
        <taxon>Betaproteobacteria</taxon>
        <taxon>Burkholderiales</taxon>
        <taxon>Burkholderiaceae</taxon>
        <taxon>Candidatus Glomeribacter</taxon>
    </lineage>
</organism>
<dbReference type="Proteomes" id="UP000054051">
    <property type="component" value="Unassembled WGS sequence"/>
</dbReference>
<dbReference type="PIRSF" id="PIRSF006648">
    <property type="entry name" value="DrrB"/>
    <property type="match status" value="1"/>
</dbReference>
<comment type="subcellular location">
    <subcellularLocation>
        <location evidence="5">Cell inner membrane</location>
        <topology evidence="5">Multi-pass membrane protein</topology>
    </subcellularLocation>
    <subcellularLocation>
        <location evidence="1">Membrane</location>
        <topology evidence="1">Multi-pass membrane protein</topology>
    </subcellularLocation>
</comment>
<feature type="transmembrane region" description="Helical" evidence="5">
    <location>
        <begin position="219"/>
        <end position="243"/>
    </location>
</feature>
<keyword evidence="5" id="KW-0813">Transport</keyword>
<feature type="domain" description="ABC transmembrane type-2" evidence="6">
    <location>
        <begin position="17"/>
        <end position="246"/>
    </location>
</feature>
<dbReference type="PANTHER" id="PTHR43332">
    <property type="entry name" value="INNER MEMBRANE TRANSPORT PERMEASE YADH-RELATED"/>
    <property type="match status" value="1"/>
</dbReference>
<dbReference type="Pfam" id="PF01061">
    <property type="entry name" value="ABC2_membrane"/>
    <property type="match status" value="1"/>
</dbReference>
<feature type="transmembrane region" description="Helical" evidence="5">
    <location>
        <begin position="53"/>
        <end position="71"/>
    </location>
</feature>
<keyword evidence="2 5" id="KW-0812">Transmembrane</keyword>
<sequence length="251" mass="27386">MSAFYTLLYKEVLRFWKVSLQTIVAPMVTALLYLVIFGSALQKHMQVYPGVSYTHFLIPGLIMMSVLQNAFANSATSLIQSKLNGNLVFVLMAPLGAWEIFGAYVLASVARGACVGLSVYLATVWFFPFGIAAPLYSAAFILIGATLLGTLGLIAGIYAEKFDQMMSFQNFLIAPLTLLAGVFYSIHSLPPLWHAVSRLNPFFYLIDGFRYGFFGISDLAPITSLIITGACCAALACLALRLLSSGYKLRN</sequence>
<dbReference type="EMBL" id="CAFB01000034">
    <property type="protein sequence ID" value="CCD28716.1"/>
    <property type="molecule type" value="Genomic_DNA"/>
</dbReference>
<dbReference type="InterPro" id="IPR000412">
    <property type="entry name" value="ABC_2_transport"/>
</dbReference>
<protein>
    <recommendedName>
        <fullName evidence="5">Transport permease protein</fullName>
    </recommendedName>
</protein>
<keyword evidence="5" id="KW-1003">Cell membrane</keyword>
<dbReference type="InterPro" id="IPR047817">
    <property type="entry name" value="ABC2_TM_bact-type"/>
</dbReference>
<accession>G2J7H1</accession>
<keyword evidence="3 5" id="KW-1133">Transmembrane helix</keyword>
<dbReference type="PRINTS" id="PR00164">
    <property type="entry name" value="ABC2TRNSPORT"/>
</dbReference>
<feature type="transmembrane region" description="Helical" evidence="5">
    <location>
        <begin position="20"/>
        <end position="41"/>
    </location>
</feature>
<dbReference type="InterPro" id="IPR052522">
    <property type="entry name" value="ABC-2_transport_permease"/>
</dbReference>
<evidence type="ECO:0000313" key="8">
    <source>
        <dbReference type="Proteomes" id="UP000054051"/>
    </source>
</evidence>
<evidence type="ECO:0000256" key="5">
    <source>
        <dbReference type="RuleBase" id="RU361157"/>
    </source>
</evidence>
<reference evidence="7 8" key="1">
    <citation type="submission" date="2011-08" db="EMBL/GenBank/DDBJ databases">
        <title>The genome of the obligate endobacterium of an arbuscular mycorrhizal fungus reveals an interphylum network of nutritional interactions.</title>
        <authorList>
            <person name="Ghignone S."/>
            <person name="Salvioli A."/>
            <person name="Anca I."/>
            <person name="Lumini E."/>
            <person name="Ortu G."/>
            <person name="Petiti L."/>
            <person name="Cruveiller S."/>
            <person name="Bianciotto V."/>
            <person name="Piffanelli P."/>
            <person name="Lanfranco L."/>
            <person name="Bonfante P."/>
        </authorList>
    </citation>
    <scope>NUCLEOTIDE SEQUENCE [LARGE SCALE GENOMIC DNA]</scope>
    <source>
        <strain evidence="7 8">BEG34</strain>
    </source>
</reference>
<dbReference type="GO" id="GO:0140359">
    <property type="term" value="F:ABC-type transporter activity"/>
    <property type="evidence" value="ECO:0007669"/>
    <property type="project" value="InterPro"/>
</dbReference>
<evidence type="ECO:0000259" key="6">
    <source>
        <dbReference type="PROSITE" id="PS51012"/>
    </source>
</evidence>
<name>G2J7H1_9BURK</name>
<dbReference type="InterPro" id="IPR013525">
    <property type="entry name" value="ABC2_TM"/>
</dbReference>
<comment type="caution">
    <text evidence="7">The sequence shown here is derived from an EMBL/GenBank/DDBJ whole genome shotgun (WGS) entry which is preliminary data.</text>
</comment>
<dbReference type="OrthoDB" id="9804001at2"/>
<evidence type="ECO:0000256" key="4">
    <source>
        <dbReference type="ARBA" id="ARBA00023136"/>
    </source>
</evidence>
<dbReference type="PROSITE" id="PS51012">
    <property type="entry name" value="ABC_TM2"/>
    <property type="match status" value="1"/>
</dbReference>
<dbReference type="STRING" id="1070319.CAGGBEG34_180020"/>
<feature type="transmembrane region" description="Helical" evidence="5">
    <location>
        <begin position="138"/>
        <end position="159"/>
    </location>
</feature>
<feature type="transmembrane region" description="Helical" evidence="5">
    <location>
        <begin position="171"/>
        <end position="193"/>
    </location>
</feature>
<dbReference type="AlphaFoldDB" id="G2J7H1"/>